<dbReference type="EMBL" id="DAKRPA010000003">
    <property type="protein sequence ID" value="DBA05078.1"/>
    <property type="molecule type" value="Genomic_DNA"/>
</dbReference>
<evidence type="ECO:0000313" key="3">
    <source>
        <dbReference type="EMBL" id="DBA05078.1"/>
    </source>
</evidence>
<comment type="similarity">
    <text evidence="1">Belongs to the AB hydrolase superfamily.</text>
</comment>
<feature type="domain" description="Peptidase S33 tripeptidyl aminopeptidase-like C-terminal" evidence="2">
    <location>
        <begin position="935"/>
        <end position="1022"/>
    </location>
</feature>
<evidence type="ECO:0000256" key="1">
    <source>
        <dbReference type="ARBA" id="ARBA00008645"/>
    </source>
</evidence>
<dbReference type="SUPFAM" id="SSF53474">
    <property type="entry name" value="alpha/beta-Hydrolases"/>
    <property type="match status" value="1"/>
</dbReference>
<organism evidence="3 4">
    <name type="scientific">Lagenidium giganteum</name>
    <dbReference type="NCBI Taxonomy" id="4803"/>
    <lineage>
        <taxon>Eukaryota</taxon>
        <taxon>Sar</taxon>
        <taxon>Stramenopiles</taxon>
        <taxon>Oomycota</taxon>
        <taxon>Peronosporomycetes</taxon>
        <taxon>Pythiales</taxon>
        <taxon>Pythiaceae</taxon>
    </lineage>
</organism>
<dbReference type="Proteomes" id="UP001146120">
    <property type="component" value="Unassembled WGS sequence"/>
</dbReference>
<dbReference type="InterPro" id="IPR013595">
    <property type="entry name" value="Pept_S33_TAP-like_C"/>
</dbReference>
<accession>A0AAV2ZDN9</accession>
<keyword evidence="4" id="KW-1185">Reference proteome</keyword>
<dbReference type="AlphaFoldDB" id="A0AAV2ZDN9"/>
<reference evidence="3" key="1">
    <citation type="submission" date="2022-11" db="EMBL/GenBank/DDBJ databases">
        <authorList>
            <person name="Morgan W.R."/>
            <person name="Tartar A."/>
        </authorList>
    </citation>
    <scope>NUCLEOTIDE SEQUENCE</scope>
    <source>
        <strain evidence="3">ARSEF 373</strain>
    </source>
</reference>
<name>A0AAV2ZDN9_9STRA</name>
<dbReference type="PANTHER" id="PTHR43039">
    <property type="entry name" value="ESTERASE-RELATED"/>
    <property type="match status" value="1"/>
</dbReference>
<dbReference type="Gene3D" id="3.40.50.1820">
    <property type="entry name" value="alpha/beta hydrolase"/>
    <property type="match status" value="2"/>
</dbReference>
<dbReference type="Pfam" id="PF08386">
    <property type="entry name" value="Abhydrolase_4"/>
    <property type="match status" value="1"/>
</dbReference>
<proteinExistence type="inferred from homology"/>
<sequence>MGQRPKPRPPTAPPVVTTQRERIRHAAAKPFHPSGRSRVHLCILRVSSNCFIIILHLSRAFVNDAMVAMFNQLEGATEVYTMAPRTLPACSVMANTSELLTPTKAVQCANETQAGYGKNVVGFSSASSARDIQTFIEQFQKDSQVFVYGANYGSITLQHLMRSGTPAIAGFVVDAFVPASNASGYLTNADAAFSDVAKKWLELCSMDRTCNFHAAKKNVLAQLINVIQRLDRGNKDQARCADVLFKQYGSQLTMPESVTFTASMALRQVLARMLTHPELRKAIPAVIFRVGRCDRKYTDRTVLKRFLSTLDATTPRMPFFQSWHDVVLGFSELWTEATPDAETLWRQMTNATATYSVALTNLANYCAVSQASNSTACASLKSVLTEYKATTYALPASASLNKTNSSATTLALAASLDPMAPSLFAEKFVATLGARGQVVSFPDASSAVVSSSAAATRSCALSVVASFVRENRKLASVNSTCVKDLAVPIQWTMTAEQQSAWFTVSDARLLLPALVLCCGTSPTAAVNFTHLNGWYKCSVNTNAASSASSDHPSRYPGICDSKGTINLFAKRIRAAEDPGTKPNVWLIEGGPGAASNTLEGMMAALYRTLDAKVNVYTLDHRGTGRSNKLDCVAAQATTSGSPGGSQVLTAETSACASDLEATFSITSAATDLATFIRTYQADTPVFAYGVSYGSSVVERLIHLGVEEIKGYILDSVSTSSGSDENFEYFSTWDRDYGEIGDEFLDMCTADAFCSSKFKSENISQVLRKVIARVDEESEWPCSKLFSNNEANNGSVSDPRSFALRSALSGMLASVKTRSMIAPFVYRMDRCNETDLKVLAQGLTIAQTIGGPEQPTAEFMSLLLYHLIVVCGPDEDTMRKRFSDTLMGTGMLSDSIELYCAFTKEDSAACARYNIPNYQASPIAYKRDQYWNKAASIPPQASVLLMSSKLDPQTPYKYAQYLLDALKGTNAQKKLILFEHATHVVAKSSTYVAADGSTHMCGLEILASYVSNGGDLSKTDTSCMAAIPPLNFTEMAQVAAKLWQTSDSFDGKPTTSNSTI</sequence>
<gene>
    <name evidence="3" type="ORF">N0F65_000766</name>
</gene>
<reference evidence="3" key="2">
    <citation type="journal article" date="2023" name="Microbiol Resour">
        <title>Decontamination and Annotation of the Draft Genome Sequence of the Oomycete Lagenidium giganteum ARSEF 373.</title>
        <authorList>
            <person name="Morgan W.R."/>
            <person name="Tartar A."/>
        </authorList>
    </citation>
    <scope>NUCLEOTIDE SEQUENCE</scope>
    <source>
        <strain evidence="3">ARSEF 373</strain>
    </source>
</reference>
<comment type="caution">
    <text evidence="3">The sequence shown here is derived from an EMBL/GenBank/DDBJ whole genome shotgun (WGS) entry which is preliminary data.</text>
</comment>
<protein>
    <recommendedName>
        <fullName evidence="2">Peptidase S33 tripeptidyl aminopeptidase-like C-terminal domain-containing protein</fullName>
    </recommendedName>
</protein>
<dbReference type="InterPro" id="IPR029058">
    <property type="entry name" value="AB_hydrolase_fold"/>
</dbReference>
<evidence type="ECO:0000313" key="4">
    <source>
        <dbReference type="Proteomes" id="UP001146120"/>
    </source>
</evidence>
<evidence type="ECO:0000259" key="2">
    <source>
        <dbReference type="Pfam" id="PF08386"/>
    </source>
</evidence>